<keyword evidence="3" id="KW-1185">Reference proteome</keyword>
<dbReference type="OrthoDB" id="5904314at2"/>
<dbReference type="STRING" id="680026.AB733_08880"/>
<dbReference type="EMBL" id="PYLZ01000008">
    <property type="protein sequence ID" value="PSW23588.1"/>
    <property type="molecule type" value="Genomic_DNA"/>
</dbReference>
<comment type="caution">
    <text evidence="2">The sequence shown here is derived from an EMBL/GenBank/DDBJ whole genome shotgun (WGS) entry which is preliminary data.</text>
</comment>
<keyword evidence="1" id="KW-0812">Transmembrane</keyword>
<dbReference type="AlphaFoldDB" id="A0A0J8VC64"/>
<feature type="transmembrane region" description="Helical" evidence="1">
    <location>
        <begin position="74"/>
        <end position="91"/>
    </location>
</feature>
<dbReference type="RefSeq" id="WP_048898434.1">
    <property type="nucleotide sequence ID" value="NZ_AP024852.1"/>
</dbReference>
<evidence type="ECO:0000313" key="3">
    <source>
        <dbReference type="Proteomes" id="UP000240481"/>
    </source>
</evidence>
<name>A0A0J8VC64_9GAMM</name>
<keyword evidence="1" id="KW-0472">Membrane</keyword>
<gene>
    <name evidence="2" type="ORF">C9I94_15825</name>
</gene>
<accession>A0A0J8VC64</accession>
<sequence>MSNSTDKLSPASRAMIVGAIIGGTASAARQWKGHQAHTIETNEMVSNVVKDSLKAGLAGGAATYVADKMAGRPLLSMLTVLSTGAVGMYMMDQYAGKNNDEQ</sequence>
<organism evidence="2 3">
    <name type="scientific">Photobacterium swingsii</name>
    <dbReference type="NCBI Taxonomy" id="680026"/>
    <lineage>
        <taxon>Bacteria</taxon>
        <taxon>Pseudomonadati</taxon>
        <taxon>Pseudomonadota</taxon>
        <taxon>Gammaproteobacteria</taxon>
        <taxon>Vibrionales</taxon>
        <taxon>Vibrionaceae</taxon>
        <taxon>Photobacterium</taxon>
    </lineage>
</organism>
<dbReference type="Pfam" id="PF26373">
    <property type="entry name" value="MamC"/>
    <property type="match status" value="1"/>
</dbReference>
<proteinExistence type="predicted"/>
<evidence type="ECO:0000256" key="1">
    <source>
        <dbReference type="SAM" id="Phobius"/>
    </source>
</evidence>
<protein>
    <submittedName>
        <fullName evidence="2">Uncharacterized protein</fullName>
    </submittedName>
</protein>
<keyword evidence="1" id="KW-1133">Transmembrane helix</keyword>
<dbReference type="Proteomes" id="UP000240481">
    <property type="component" value="Unassembled WGS sequence"/>
</dbReference>
<evidence type="ECO:0000313" key="2">
    <source>
        <dbReference type="EMBL" id="PSW23588.1"/>
    </source>
</evidence>
<dbReference type="InterPro" id="IPR058956">
    <property type="entry name" value="MamC"/>
</dbReference>
<reference evidence="2 3" key="1">
    <citation type="submission" date="2018-01" db="EMBL/GenBank/DDBJ databases">
        <title>Whole genome sequencing of Histamine producing bacteria.</title>
        <authorList>
            <person name="Butler K."/>
        </authorList>
    </citation>
    <scope>NUCLEOTIDE SEQUENCE [LARGE SCALE GENOMIC DNA]</scope>
    <source>
        <strain evidence="2 3">DSM 24669</strain>
    </source>
</reference>